<gene>
    <name evidence="2" type="ORF">C9I94_24315</name>
</gene>
<dbReference type="AlphaFoldDB" id="A0A0J8V5E4"/>
<keyword evidence="1" id="KW-0732">Signal</keyword>
<keyword evidence="3" id="KW-1185">Reference proteome</keyword>
<organism evidence="2 3">
    <name type="scientific">Photobacterium swingsii</name>
    <dbReference type="NCBI Taxonomy" id="680026"/>
    <lineage>
        <taxon>Bacteria</taxon>
        <taxon>Pseudomonadati</taxon>
        <taxon>Pseudomonadota</taxon>
        <taxon>Gammaproteobacteria</taxon>
        <taxon>Vibrionales</taxon>
        <taxon>Vibrionaceae</taxon>
        <taxon>Photobacterium</taxon>
    </lineage>
</organism>
<feature type="signal peptide" evidence="1">
    <location>
        <begin position="1"/>
        <end position="20"/>
    </location>
</feature>
<proteinExistence type="predicted"/>
<comment type="caution">
    <text evidence="2">The sequence shown here is derived from an EMBL/GenBank/DDBJ whole genome shotgun (WGS) entry which is preliminary data.</text>
</comment>
<dbReference type="Proteomes" id="UP000240481">
    <property type="component" value="Unassembled WGS sequence"/>
</dbReference>
<sequence>MRYLTLKVLISGLLSAPLLAETIDFSCAGTCDQTVLCEVLSEHDVAEFTVEIVRLNGEHLQKGKLNDYMEYEFTPPKESYNVILSDKKQSTVTISGQNINIPCKCKCPPIT</sequence>
<name>A0A0J8V5E4_9GAMM</name>
<dbReference type="EMBL" id="PYLZ01000024">
    <property type="protein sequence ID" value="PSW18855.1"/>
    <property type="molecule type" value="Genomic_DNA"/>
</dbReference>
<reference evidence="2 3" key="1">
    <citation type="submission" date="2018-01" db="EMBL/GenBank/DDBJ databases">
        <title>Whole genome sequencing of Histamine producing bacteria.</title>
        <authorList>
            <person name="Butler K."/>
        </authorList>
    </citation>
    <scope>NUCLEOTIDE SEQUENCE [LARGE SCALE GENOMIC DNA]</scope>
    <source>
        <strain evidence="2 3">DSM 24669</strain>
    </source>
</reference>
<protein>
    <submittedName>
        <fullName evidence="2">Uncharacterized protein</fullName>
    </submittedName>
</protein>
<dbReference type="RefSeq" id="WP_048901026.1">
    <property type="nucleotide sequence ID" value="NZ_AP024853.1"/>
</dbReference>
<feature type="chain" id="PRO_5030008973" evidence="1">
    <location>
        <begin position="21"/>
        <end position="111"/>
    </location>
</feature>
<dbReference type="OrthoDB" id="9948628at2"/>
<accession>A0A0J8V5E4</accession>
<evidence type="ECO:0000313" key="2">
    <source>
        <dbReference type="EMBL" id="PSW18855.1"/>
    </source>
</evidence>
<evidence type="ECO:0000256" key="1">
    <source>
        <dbReference type="SAM" id="SignalP"/>
    </source>
</evidence>
<evidence type="ECO:0000313" key="3">
    <source>
        <dbReference type="Proteomes" id="UP000240481"/>
    </source>
</evidence>